<evidence type="ECO:0000256" key="5">
    <source>
        <dbReference type="ARBA" id="ARBA00023027"/>
    </source>
</evidence>
<evidence type="ECO:0000256" key="4">
    <source>
        <dbReference type="ARBA" id="ARBA00022989"/>
    </source>
</evidence>
<comment type="subcellular location">
    <subcellularLocation>
        <location evidence="1">Membrane</location>
        <topology evidence="1">Multi-pass membrane protein</topology>
    </subcellularLocation>
</comment>
<feature type="transmembrane region" description="Helical" evidence="7">
    <location>
        <begin position="265"/>
        <end position="285"/>
    </location>
</feature>
<evidence type="ECO:0000256" key="2">
    <source>
        <dbReference type="ARBA" id="ARBA00022692"/>
    </source>
</evidence>
<protein>
    <submittedName>
        <fullName evidence="9">NADH dehydrogenase subunit 2</fullName>
    </submittedName>
</protein>
<dbReference type="GO" id="GO:0016020">
    <property type="term" value="C:membrane"/>
    <property type="evidence" value="ECO:0007669"/>
    <property type="project" value="UniProtKB-SubCell"/>
</dbReference>
<evidence type="ECO:0000256" key="3">
    <source>
        <dbReference type="ARBA" id="ARBA00022967"/>
    </source>
</evidence>
<feature type="domain" description="NADH:quinone oxidoreductase/Mrp antiporter transmembrane" evidence="8">
    <location>
        <begin position="108"/>
        <end position="373"/>
    </location>
</feature>
<sequence length="426" mass="48721">MPWMIPETFLSVRAMYLLFAEPSRNARRAQANPSKQRSLYLAIRASLRLLDLRDRACLTRVIRRTMRRGARWILLAHRPEQERKEGKVSFSFLVTSRTRASMFMLRTESLLSLYLRLELQRLCRYVLVRRENQRAVEARLKYLILGAFRSGLLLLGLGMVYARQGTLLVWPSLEERSPLLRLRLSCVTRALFFKAGRRPFHFWVPDVYQGRPTLARAYLRTVRKRGIVGLLLTLPIPALGLWRRARRSMILGVFGAIPQSHLKRLFRYSSIAQVGYVFLGLLGVGKTRVVRFLSIYLVTALHRFGIFLLPTPRTTFAHLHRSSSLAVKRQVTLTFFSLAGVPPLLGFVRKASVLQSARERGEMARVAVGLRASLVGAYYSLRVVQTLFAPLQELPCRVRLATKEVPSMLRGLLSSASLLLPRALLR</sequence>
<proteinExistence type="predicted"/>
<geneLocation type="mitochondrion" evidence="9"/>
<feature type="transmembrane region" description="Helical" evidence="7">
    <location>
        <begin position="142"/>
        <end position="162"/>
    </location>
</feature>
<keyword evidence="6 7" id="KW-0472">Membrane</keyword>
<reference evidence="9" key="1">
    <citation type="journal article" date="2020" name="Mitochondrial DNA Part B Resour">
        <title>Complete mitogenome of the chlorophyte green alga Marsupiomonas sp. NIES 1824 (Pedinophyceae).</title>
        <authorList>
            <person name="Turmel M."/>
            <person name="Otis C."/>
            <person name="Lemieux C."/>
        </authorList>
    </citation>
    <scope>NUCLEOTIDE SEQUENCE</scope>
</reference>
<dbReference type="InterPro" id="IPR001750">
    <property type="entry name" value="ND/Mrp_TM"/>
</dbReference>
<keyword evidence="9" id="KW-0496">Mitochondrion</keyword>
<feature type="transmembrane region" description="Helical" evidence="7">
    <location>
        <begin position="292"/>
        <end position="310"/>
    </location>
</feature>
<organism evidence="9">
    <name type="scientific">Marsupiomonas sp. NIES 1824</name>
    <dbReference type="NCBI Taxonomy" id="1562198"/>
    <lineage>
        <taxon>Eukaryota</taxon>
        <taxon>Viridiplantae</taxon>
        <taxon>Chlorophyta</taxon>
        <taxon>core chlorophytes</taxon>
        <taxon>Pedinophyceae</taxon>
        <taxon>Marsupiomonadales</taxon>
        <taxon>Marsupiomonadaceae</taxon>
        <taxon>Marsupiomonas</taxon>
    </lineage>
</organism>
<keyword evidence="4 7" id="KW-1133">Transmembrane helix</keyword>
<keyword evidence="2 7" id="KW-0812">Transmembrane</keyword>
<dbReference type="Pfam" id="PF00361">
    <property type="entry name" value="Proton_antipo_M"/>
    <property type="match status" value="1"/>
</dbReference>
<feature type="transmembrane region" description="Helical" evidence="7">
    <location>
        <begin position="330"/>
        <end position="348"/>
    </location>
</feature>
<accession>A0A6H0R081</accession>
<dbReference type="PANTHER" id="PTHR22773">
    <property type="entry name" value="NADH DEHYDROGENASE"/>
    <property type="match status" value="1"/>
</dbReference>
<evidence type="ECO:0000256" key="7">
    <source>
        <dbReference type="SAM" id="Phobius"/>
    </source>
</evidence>
<dbReference type="EMBL" id="MN782006">
    <property type="protein sequence ID" value="QIV68123.1"/>
    <property type="molecule type" value="Genomic_DNA"/>
</dbReference>
<keyword evidence="3" id="KW-1278">Translocase</keyword>
<evidence type="ECO:0000259" key="8">
    <source>
        <dbReference type="Pfam" id="PF00361"/>
    </source>
</evidence>
<gene>
    <name evidence="9" type="primary">nad2</name>
</gene>
<dbReference type="AlphaFoldDB" id="A0A6H0R081"/>
<evidence type="ECO:0000313" key="9">
    <source>
        <dbReference type="EMBL" id="QIV68123.1"/>
    </source>
</evidence>
<name>A0A6H0R081_9CHLO</name>
<keyword evidence="5" id="KW-0520">NAD</keyword>
<evidence type="ECO:0000256" key="6">
    <source>
        <dbReference type="ARBA" id="ARBA00023136"/>
    </source>
</evidence>
<evidence type="ECO:0000256" key="1">
    <source>
        <dbReference type="ARBA" id="ARBA00004141"/>
    </source>
</evidence>
<feature type="transmembrane region" description="Helical" evidence="7">
    <location>
        <begin position="226"/>
        <end position="245"/>
    </location>
</feature>